<keyword evidence="3" id="KW-1185">Reference proteome</keyword>
<organism evidence="2 3">
    <name type="scientific">Flavobacterium ardleyense</name>
    <dbReference type="NCBI Taxonomy" id="2038737"/>
    <lineage>
        <taxon>Bacteria</taxon>
        <taxon>Pseudomonadati</taxon>
        <taxon>Bacteroidota</taxon>
        <taxon>Flavobacteriia</taxon>
        <taxon>Flavobacteriales</taxon>
        <taxon>Flavobacteriaceae</taxon>
        <taxon>Flavobacterium</taxon>
    </lineage>
</organism>
<evidence type="ECO:0000256" key="1">
    <source>
        <dbReference type="SAM" id="SignalP"/>
    </source>
</evidence>
<name>A0ABW5Z545_9FLAO</name>
<evidence type="ECO:0000313" key="3">
    <source>
        <dbReference type="Proteomes" id="UP001597549"/>
    </source>
</evidence>
<accession>A0ABW5Z545</accession>
<dbReference type="EMBL" id="JBHUOL010000006">
    <property type="protein sequence ID" value="MFD2907460.1"/>
    <property type="molecule type" value="Genomic_DNA"/>
</dbReference>
<keyword evidence="1" id="KW-0732">Signal</keyword>
<dbReference type="RefSeq" id="WP_379803643.1">
    <property type="nucleotide sequence ID" value="NZ_JBHUOL010000006.1"/>
</dbReference>
<reference evidence="3" key="1">
    <citation type="journal article" date="2019" name="Int. J. Syst. Evol. Microbiol.">
        <title>The Global Catalogue of Microorganisms (GCM) 10K type strain sequencing project: providing services to taxonomists for standard genome sequencing and annotation.</title>
        <authorList>
            <consortium name="The Broad Institute Genomics Platform"/>
            <consortium name="The Broad Institute Genome Sequencing Center for Infectious Disease"/>
            <person name="Wu L."/>
            <person name="Ma J."/>
        </authorList>
    </citation>
    <scope>NUCLEOTIDE SEQUENCE [LARGE SCALE GENOMIC DNA]</scope>
    <source>
        <strain evidence="3">KCTC 52644</strain>
    </source>
</reference>
<sequence length="222" mass="25256">MNFKIILLVILCFSQFSWAQDDSPFKSKKLKLNWDQPPAIATEAGANTPGIPYKSILDKDDSYLKKYSLFEKKNETTSILEKKSEYKNPGDAYKAKLNKEINEGSKVDVFFGKFIVETPRIKLMTRDFADPDGDRVRVILDDVIVIMNITLEGAFQTHYIDLKEGDNLLDILALNQGLSGPNTATFAIYDDNDNLITTNDWNLNTGLAAKFFLVYRKPLQRK</sequence>
<evidence type="ECO:0000313" key="2">
    <source>
        <dbReference type="EMBL" id="MFD2907460.1"/>
    </source>
</evidence>
<feature type="chain" id="PRO_5045733728" evidence="1">
    <location>
        <begin position="20"/>
        <end position="222"/>
    </location>
</feature>
<proteinExistence type="predicted"/>
<protein>
    <submittedName>
        <fullName evidence="2">Uncharacterized protein</fullName>
    </submittedName>
</protein>
<comment type="caution">
    <text evidence="2">The sequence shown here is derived from an EMBL/GenBank/DDBJ whole genome shotgun (WGS) entry which is preliminary data.</text>
</comment>
<feature type="signal peptide" evidence="1">
    <location>
        <begin position="1"/>
        <end position="19"/>
    </location>
</feature>
<dbReference type="Proteomes" id="UP001597549">
    <property type="component" value="Unassembled WGS sequence"/>
</dbReference>
<gene>
    <name evidence="2" type="ORF">ACFSX9_01805</name>
</gene>